<protein>
    <submittedName>
        <fullName evidence="1">Uncharacterized protein</fullName>
    </submittedName>
</protein>
<keyword evidence="2" id="KW-1185">Reference proteome</keyword>
<sequence length="88" mass="9180">MDTSSMSASLGPAREDHLPFPDSVVLAVMTTAARAAMAQPQTSEMEATSGVKVDLVLASGLVPTGEAMSIWAITTRERGRTSAVVEKC</sequence>
<evidence type="ECO:0000313" key="1">
    <source>
        <dbReference type="EMBL" id="POY70032.1"/>
    </source>
</evidence>
<organism evidence="1 2">
    <name type="scientific">Rhodotorula taiwanensis</name>
    <dbReference type="NCBI Taxonomy" id="741276"/>
    <lineage>
        <taxon>Eukaryota</taxon>
        <taxon>Fungi</taxon>
        <taxon>Dikarya</taxon>
        <taxon>Basidiomycota</taxon>
        <taxon>Pucciniomycotina</taxon>
        <taxon>Microbotryomycetes</taxon>
        <taxon>Sporidiobolales</taxon>
        <taxon>Sporidiobolaceae</taxon>
        <taxon>Rhodotorula</taxon>
    </lineage>
</organism>
<dbReference type="Proteomes" id="UP000237144">
    <property type="component" value="Unassembled WGS sequence"/>
</dbReference>
<dbReference type="EMBL" id="PJQD01000153">
    <property type="protein sequence ID" value="POY70032.1"/>
    <property type="molecule type" value="Genomic_DNA"/>
</dbReference>
<dbReference type="AlphaFoldDB" id="A0A2S5AZR9"/>
<name>A0A2S5AZR9_9BASI</name>
<accession>A0A2S5AZR9</accession>
<gene>
    <name evidence="1" type="ORF">BMF94_6969</name>
</gene>
<evidence type="ECO:0000313" key="2">
    <source>
        <dbReference type="Proteomes" id="UP000237144"/>
    </source>
</evidence>
<comment type="caution">
    <text evidence="1">The sequence shown here is derived from an EMBL/GenBank/DDBJ whole genome shotgun (WGS) entry which is preliminary data.</text>
</comment>
<proteinExistence type="predicted"/>
<reference evidence="1 2" key="1">
    <citation type="journal article" date="2018" name="Front. Microbiol.">
        <title>Prospects for Fungal Bioremediation of Acidic Radioactive Waste Sites: Characterization and Genome Sequence of Rhodotorula taiwanensis MD1149.</title>
        <authorList>
            <person name="Tkavc R."/>
            <person name="Matrosova V.Y."/>
            <person name="Grichenko O.E."/>
            <person name="Gostincar C."/>
            <person name="Volpe R.P."/>
            <person name="Klimenkova P."/>
            <person name="Gaidamakova E.K."/>
            <person name="Zhou C.E."/>
            <person name="Stewart B.J."/>
            <person name="Lyman M.G."/>
            <person name="Malfatti S.A."/>
            <person name="Rubinfeld B."/>
            <person name="Courtot M."/>
            <person name="Singh J."/>
            <person name="Dalgard C.L."/>
            <person name="Hamilton T."/>
            <person name="Frey K.G."/>
            <person name="Gunde-Cimerman N."/>
            <person name="Dugan L."/>
            <person name="Daly M.J."/>
        </authorList>
    </citation>
    <scope>NUCLEOTIDE SEQUENCE [LARGE SCALE GENOMIC DNA]</scope>
    <source>
        <strain evidence="1 2">MD1149</strain>
    </source>
</reference>